<evidence type="ECO:0000313" key="3">
    <source>
        <dbReference type="EMBL" id="GAA0873149.1"/>
    </source>
</evidence>
<comment type="caution">
    <text evidence="3">The sequence shown here is derived from an EMBL/GenBank/DDBJ whole genome shotgun (WGS) entry which is preliminary data.</text>
</comment>
<dbReference type="Gene3D" id="3.30.10.20">
    <property type="match status" value="1"/>
</dbReference>
<evidence type="ECO:0000259" key="2">
    <source>
        <dbReference type="PROSITE" id="PS51178"/>
    </source>
</evidence>
<dbReference type="Proteomes" id="UP001500507">
    <property type="component" value="Unassembled WGS sequence"/>
</dbReference>
<accession>A0ABP3XXS8</accession>
<protein>
    <recommendedName>
        <fullName evidence="2">PASTA domain-containing protein</fullName>
    </recommendedName>
</protein>
<gene>
    <name evidence="3" type="ORF">GCM10009117_22960</name>
</gene>
<evidence type="ECO:0000313" key="4">
    <source>
        <dbReference type="Proteomes" id="UP001500507"/>
    </source>
</evidence>
<organism evidence="3 4">
    <name type="scientific">Gangjinia marincola</name>
    <dbReference type="NCBI Taxonomy" id="578463"/>
    <lineage>
        <taxon>Bacteria</taxon>
        <taxon>Pseudomonadati</taxon>
        <taxon>Bacteroidota</taxon>
        <taxon>Flavobacteriia</taxon>
        <taxon>Flavobacteriales</taxon>
        <taxon>Flavobacteriaceae</taxon>
        <taxon>Gangjinia</taxon>
    </lineage>
</organism>
<feature type="transmembrane region" description="Helical" evidence="1">
    <location>
        <begin position="12"/>
        <end position="34"/>
    </location>
</feature>
<dbReference type="Pfam" id="PF03793">
    <property type="entry name" value="PASTA"/>
    <property type="match status" value="1"/>
</dbReference>
<keyword evidence="4" id="KW-1185">Reference proteome</keyword>
<dbReference type="PROSITE" id="PS51178">
    <property type="entry name" value="PASTA"/>
    <property type="match status" value="1"/>
</dbReference>
<name>A0ABP3XXS8_9FLAO</name>
<proteinExistence type="predicted"/>
<reference evidence="4" key="1">
    <citation type="journal article" date="2019" name="Int. J. Syst. Evol. Microbiol.">
        <title>The Global Catalogue of Microorganisms (GCM) 10K type strain sequencing project: providing services to taxonomists for standard genome sequencing and annotation.</title>
        <authorList>
            <consortium name="The Broad Institute Genomics Platform"/>
            <consortium name="The Broad Institute Genome Sequencing Center for Infectious Disease"/>
            <person name="Wu L."/>
            <person name="Ma J."/>
        </authorList>
    </citation>
    <scope>NUCLEOTIDE SEQUENCE [LARGE SCALE GENOMIC DNA]</scope>
    <source>
        <strain evidence="4">JCM 16082</strain>
    </source>
</reference>
<dbReference type="InterPro" id="IPR005543">
    <property type="entry name" value="PASTA_dom"/>
</dbReference>
<sequence length="201" mass="22847">MRIIQFLKSKTFFIQIGIALIILFLLIFLVLKWLSFTTNHDQKIEVPDLAGFSTDIAAEKLREFNLRYEVLDSANYNPSYPQYAVVEQVPKPGSFVKEDRKIYLTLNPSGYRDVEIPIFMRQSRRQVEPTLIALGLKIGEVTKRPDFAKDAVLGLYHNGEKLKSGDKLMKTSTIDIIIGDGSQLYKLPQSTDTDTSSTPQE</sequence>
<keyword evidence="1" id="KW-0812">Transmembrane</keyword>
<dbReference type="RefSeq" id="WP_343767754.1">
    <property type="nucleotide sequence ID" value="NZ_BAAAFG010000016.1"/>
</dbReference>
<feature type="domain" description="PASTA" evidence="2">
    <location>
        <begin position="40"/>
        <end position="108"/>
    </location>
</feature>
<evidence type="ECO:0000256" key="1">
    <source>
        <dbReference type="SAM" id="Phobius"/>
    </source>
</evidence>
<keyword evidence="1" id="KW-1133">Transmembrane helix</keyword>
<dbReference type="SUPFAM" id="SSF54184">
    <property type="entry name" value="Penicillin-binding protein 2x (pbp-2x), c-terminal domain"/>
    <property type="match status" value="1"/>
</dbReference>
<keyword evidence="1" id="KW-0472">Membrane</keyword>
<dbReference type="CDD" id="cd06577">
    <property type="entry name" value="PASTA_pknB"/>
    <property type="match status" value="1"/>
</dbReference>
<dbReference type="EMBL" id="BAAAFG010000016">
    <property type="protein sequence ID" value="GAA0873149.1"/>
    <property type="molecule type" value="Genomic_DNA"/>
</dbReference>